<proteinExistence type="predicted"/>
<feature type="transmembrane region" description="Helical" evidence="1">
    <location>
        <begin position="84"/>
        <end position="105"/>
    </location>
</feature>
<reference evidence="2 3" key="1">
    <citation type="submission" date="2023-03" db="EMBL/GenBank/DDBJ databases">
        <title>High recombination rates correlate with genetic variation in Cardiocondyla obscurior ants.</title>
        <authorList>
            <person name="Errbii M."/>
        </authorList>
    </citation>
    <scope>NUCLEOTIDE SEQUENCE [LARGE SCALE GENOMIC DNA]</scope>
    <source>
        <strain evidence="2">Alpha-2009</strain>
        <tissue evidence="2">Whole body</tissue>
    </source>
</reference>
<evidence type="ECO:0000313" key="3">
    <source>
        <dbReference type="Proteomes" id="UP001430953"/>
    </source>
</evidence>
<evidence type="ECO:0000313" key="2">
    <source>
        <dbReference type="EMBL" id="KAL0125998.1"/>
    </source>
</evidence>
<dbReference type="EMBL" id="JADYXP020000004">
    <property type="protein sequence ID" value="KAL0125998.1"/>
    <property type="molecule type" value="Genomic_DNA"/>
</dbReference>
<organism evidence="2 3">
    <name type="scientific">Cardiocondyla obscurior</name>
    <dbReference type="NCBI Taxonomy" id="286306"/>
    <lineage>
        <taxon>Eukaryota</taxon>
        <taxon>Metazoa</taxon>
        <taxon>Ecdysozoa</taxon>
        <taxon>Arthropoda</taxon>
        <taxon>Hexapoda</taxon>
        <taxon>Insecta</taxon>
        <taxon>Pterygota</taxon>
        <taxon>Neoptera</taxon>
        <taxon>Endopterygota</taxon>
        <taxon>Hymenoptera</taxon>
        <taxon>Apocrita</taxon>
        <taxon>Aculeata</taxon>
        <taxon>Formicoidea</taxon>
        <taxon>Formicidae</taxon>
        <taxon>Myrmicinae</taxon>
        <taxon>Cardiocondyla</taxon>
    </lineage>
</organism>
<comment type="caution">
    <text evidence="2">The sequence shown here is derived from an EMBL/GenBank/DDBJ whole genome shotgun (WGS) entry which is preliminary data.</text>
</comment>
<dbReference type="Proteomes" id="UP001430953">
    <property type="component" value="Unassembled WGS sequence"/>
</dbReference>
<keyword evidence="1" id="KW-0472">Membrane</keyword>
<feature type="transmembrane region" description="Helical" evidence="1">
    <location>
        <begin position="44"/>
        <end position="63"/>
    </location>
</feature>
<protein>
    <submittedName>
        <fullName evidence="2">Uncharacterized protein</fullName>
    </submittedName>
</protein>
<dbReference type="AlphaFoldDB" id="A0AAW2GD99"/>
<keyword evidence="1" id="KW-0812">Transmembrane</keyword>
<sequence>MPNIIHFYKVITRHSGSLKETGISSVWKAILRPPSPTSNTLRGGAGFGEASCFVGATLGLLFSGRKKARHPRLTERRRRRPRKGSCISGATQWIIVAVTTTPLYFMQIGESHDFVQCMSAILENLEKIKVDFNFCDSKLREGTN</sequence>
<keyword evidence="3" id="KW-1185">Reference proteome</keyword>
<keyword evidence="1" id="KW-1133">Transmembrane helix</keyword>
<accession>A0AAW2GD99</accession>
<name>A0AAW2GD99_9HYME</name>
<gene>
    <name evidence="2" type="ORF">PUN28_004815</name>
</gene>
<evidence type="ECO:0000256" key="1">
    <source>
        <dbReference type="SAM" id="Phobius"/>
    </source>
</evidence>